<dbReference type="Proteomes" id="UP001501468">
    <property type="component" value="Unassembled WGS sequence"/>
</dbReference>
<protein>
    <submittedName>
        <fullName evidence="1">Uncharacterized protein</fullName>
    </submittedName>
</protein>
<name>A0ABP7DWH0_9MICO</name>
<sequence length="63" mass="6957">MRAEVQVEGTADDIDLLPYAIRAERNGGTSLLSSDVRDSQEFVRFLQALISHGLHITHAQLHG</sequence>
<comment type="caution">
    <text evidence="1">The sequence shown here is derived from an EMBL/GenBank/DDBJ whole genome shotgun (WGS) entry which is preliminary data.</text>
</comment>
<proteinExistence type="predicted"/>
<accession>A0ABP7DWH0</accession>
<dbReference type="RefSeq" id="WP_344947752.1">
    <property type="nucleotide sequence ID" value="NZ_BAABDC010000004.1"/>
</dbReference>
<keyword evidence="2" id="KW-1185">Reference proteome</keyword>
<reference evidence="2" key="1">
    <citation type="journal article" date="2019" name="Int. J. Syst. Evol. Microbiol.">
        <title>The Global Catalogue of Microorganisms (GCM) 10K type strain sequencing project: providing services to taxonomists for standard genome sequencing and annotation.</title>
        <authorList>
            <consortium name="The Broad Institute Genomics Platform"/>
            <consortium name="The Broad Institute Genome Sequencing Center for Infectious Disease"/>
            <person name="Wu L."/>
            <person name="Ma J."/>
        </authorList>
    </citation>
    <scope>NUCLEOTIDE SEQUENCE [LARGE SCALE GENOMIC DNA]</scope>
    <source>
        <strain evidence="2">JCM 17125</strain>
    </source>
</reference>
<evidence type="ECO:0000313" key="2">
    <source>
        <dbReference type="Proteomes" id="UP001501468"/>
    </source>
</evidence>
<evidence type="ECO:0000313" key="1">
    <source>
        <dbReference type="EMBL" id="GAA3710078.1"/>
    </source>
</evidence>
<dbReference type="EMBL" id="BAABDC010000004">
    <property type="protein sequence ID" value="GAA3710078.1"/>
    <property type="molecule type" value="Genomic_DNA"/>
</dbReference>
<gene>
    <name evidence="1" type="ORF">GCM10022399_28660</name>
</gene>
<organism evidence="1 2">
    <name type="scientific">Terrabacter ginsenosidimutans</name>
    <dbReference type="NCBI Taxonomy" id="490575"/>
    <lineage>
        <taxon>Bacteria</taxon>
        <taxon>Bacillati</taxon>
        <taxon>Actinomycetota</taxon>
        <taxon>Actinomycetes</taxon>
        <taxon>Micrococcales</taxon>
        <taxon>Intrasporangiaceae</taxon>
        <taxon>Terrabacter</taxon>
    </lineage>
</organism>